<dbReference type="OrthoDB" id="2143040at2759"/>
<dbReference type="PANTHER" id="PTHR13561">
    <property type="entry name" value="DNA REPLICATION REGULATOR DPB11-RELATED"/>
    <property type="match status" value="1"/>
</dbReference>
<dbReference type="STRING" id="1754190.A0A1Y2AIH8"/>
<dbReference type="InterPro" id="IPR036420">
    <property type="entry name" value="BRCT_dom_sf"/>
</dbReference>
<dbReference type="GO" id="GO:0033314">
    <property type="term" value="P:mitotic DNA replication checkpoint signaling"/>
    <property type="evidence" value="ECO:0007669"/>
    <property type="project" value="TreeGrafter"/>
</dbReference>
<keyword evidence="5" id="KW-1185">Reference proteome</keyword>
<dbReference type="SUPFAM" id="SSF52113">
    <property type="entry name" value="BRCT domain"/>
    <property type="match status" value="3"/>
</dbReference>
<organism evidence="4 5">
    <name type="scientific">Neocallimastix californiae</name>
    <dbReference type="NCBI Taxonomy" id="1754190"/>
    <lineage>
        <taxon>Eukaryota</taxon>
        <taxon>Fungi</taxon>
        <taxon>Fungi incertae sedis</taxon>
        <taxon>Chytridiomycota</taxon>
        <taxon>Chytridiomycota incertae sedis</taxon>
        <taxon>Neocallimastigomycetes</taxon>
        <taxon>Neocallimastigales</taxon>
        <taxon>Neocallimastigaceae</taxon>
        <taxon>Neocallimastix</taxon>
    </lineage>
</organism>
<dbReference type="InterPro" id="IPR001357">
    <property type="entry name" value="BRCT_dom"/>
</dbReference>
<dbReference type="GO" id="GO:0007095">
    <property type="term" value="P:mitotic G2 DNA damage checkpoint signaling"/>
    <property type="evidence" value="ECO:0007669"/>
    <property type="project" value="TreeGrafter"/>
</dbReference>
<evidence type="ECO:0000256" key="2">
    <source>
        <dbReference type="SAM" id="MobiDB-lite"/>
    </source>
</evidence>
<dbReference type="Pfam" id="PF12738">
    <property type="entry name" value="PTCB-BRCT"/>
    <property type="match status" value="1"/>
</dbReference>
<feature type="region of interest" description="Disordered" evidence="2">
    <location>
        <begin position="366"/>
        <end position="392"/>
    </location>
</feature>
<feature type="domain" description="BRCT" evidence="3">
    <location>
        <begin position="196"/>
        <end position="284"/>
    </location>
</feature>
<proteinExistence type="predicted"/>
<accession>A0A1Y2AIH8</accession>
<evidence type="ECO:0000313" key="4">
    <source>
        <dbReference type="EMBL" id="ORY22336.1"/>
    </source>
</evidence>
<reference evidence="4 5" key="1">
    <citation type="submission" date="2016-08" db="EMBL/GenBank/DDBJ databases">
        <title>A Parts List for Fungal Cellulosomes Revealed by Comparative Genomics.</title>
        <authorList>
            <consortium name="DOE Joint Genome Institute"/>
            <person name="Haitjema C.H."/>
            <person name="Gilmore S.P."/>
            <person name="Henske J.K."/>
            <person name="Solomon K.V."/>
            <person name="De Groot R."/>
            <person name="Kuo A."/>
            <person name="Mondo S.J."/>
            <person name="Salamov A.A."/>
            <person name="Labutti K."/>
            <person name="Zhao Z."/>
            <person name="Chiniquy J."/>
            <person name="Barry K."/>
            <person name="Brewer H.M."/>
            <person name="Purvine S.O."/>
            <person name="Wright A.T."/>
            <person name="Boxma B."/>
            <person name="Van Alen T."/>
            <person name="Hackstein J.H."/>
            <person name="Baker S.E."/>
            <person name="Grigoriev I.V."/>
            <person name="O'Malley M.A."/>
        </authorList>
    </citation>
    <scope>NUCLEOTIDE SEQUENCE [LARGE SCALE GENOMIC DNA]</scope>
    <source>
        <strain evidence="4 5">G1</strain>
    </source>
</reference>
<dbReference type="PROSITE" id="PS50172">
    <property type="entry name" value="BRCT"/>
    <property type="match status" value="2"/>
</dbReference>
<comment type="caution">
    <text evidence="4">The sequence shown here is derived from an EMBL/GenBank/DDBJ whole genome shotgun (WGS) entry which is preliminary data.</text>
</comment>
<evidence type="ECO:0000256" key="1">
    <source>
        <dbReference type="ARBA" id="ARBA00022737"/>
    </source>
</evidence>
<dbReference type="PANTHER" id="PTHR13561:SF20">
    <property type="entry name" value="DNA TOPOISOMERASE 2-BINDING PROTEIN 1"/>
    <property type="match status" value="1"/>
</dbReference>
<dbReference type="AlphaFoldDB" id="A0A1Y2AIH8"/>
<gene>
    <name evidence="4" type="ORF">LY90DRAFT_515544</name>
</gene>
<feature type="domain" description="BRCT" evidence="3">
    <location>
        <begin position="297"/>
        <end position="347"/>
    </location>
</feature>
<evidence type="ECO:0000313" key="5">
    <source>
        <dbReference type="Proteomes" id="UP000193920"/>
    </source>
</evidence>
<dbReference type="EMBL" id="MCOG01000249">
    <property type="protein sequence ID" value="ORY22336.1"/>
    <property type="molecule type" value="Genomic_DNA"/>
</dbReference>
<evidence type="ECO:0000259" key="3">
    <source>
        <dbReference type="PROSITE" id="PS50172"/>
    </source>
</evidence>
<dbReference type="Proteomes" id="UP000193920">
    <property type="component" value="Unassembled WGS sequence"/>
</dbReference>
<keyword evidence="1" id="KW-0677">Repeat</keyword>
<feature type="compositionally biased region" description="Basic and acidic residues" evidence="2">
    <location>
        <begin position="374"/>
        <end position="386"/>
    </location>
</feature>
<protein>
    <recommendedName>
        <fullName evidence="3">BRCT domain-containing protein</fullName>
    </recommendedName>
</protein>
<name>A0A1Y2AIH8_9FUNG</name>
<sequence>MIKDYTTSDGTVDINESNEEEQFKKIINEDKSSPENHIYNYLERCIIYIGCDFPPDLLQLLKKSILFGGGIRYSEFNSKVTHFVIKDKFNINKRKKLYSTENYRIETPENRILSLNSQIILNNDEDQLQKNGKIKIRNNSMSLNYDVNHMYEDLYNENNNKKNDGFIEDEDKKSNLNNHINQINKIKDVESKVIQPVSKLFEGLSFISKGFRIDHERKIEEIVLKYSGQYFHSEIAIKNNYYQILPFSNALNIIVSQKAIIVTEHWLERCVFDNILYNPDDNPIFLPCTLEIPIEEFNGVIIGVTGFSGLDRAHIAKLVSKLGGIFSETLSKKHDILICNPKEGKELLNSLSYAILNNDKELKEEPEEIQNISDNKEENPIVKNDEKEEPSDIELKDNEKLESVKEKNPELLKGVVISVSQRLNHRKNELWELASKMGAEYIVKYNDTCTHYIHYILFYIYIYIYK</sequence>
<dbReference type="GO" id="GO:0006270">
    <property type="term" value="P:DNA replication initiation"/>
    <property type="evidence" value="ECO:0007669"/>
    <property type="project" value="TreeGrafter"/>
</dbReference>
<dbReference type="Gene3D" id="3.40.50.10190">
    <property type="entry name" value="BRCT domain"/>
    <property type="match status" value="4"/>
</dbReference>